<feature type="transmembrane region" description="Helical" evidence="3">
    <location>
        <begin position="12"/>
        <end position="29"/>
    </location>
</feature>
<feature type="compositionally biased region" description="Basic residues" evidence="2">
    <location>
        <begin position="176"/>
        <end position="194"/>
    </location>
</feature>
<dbReference type="Proteomes" id="UP000594262">
    <property type="component" value="Unplaced"/>
</dbReference>
<evidence type="ECO:0000313" key="5">
    <source>
        <dbReference type="Proteomes" id="UP000594262"/>
    </source>
</evidence>
<reference evidence="4" key="1">
    <citation type="submission" date="2021-01" db="UniProtKB">
        <authorList>
            <consortium name="EnsemblMetazoa"/>
        </authorList>
    </citation>
    <scope>IDENTIFICATION</scope>
</reference>
<feature type="coiled-coil region" evidence="1">
    <location>
        <begin position="67"/>
        <end position="119"/>
    </location>
</feature>
<evidence type="ECO:0000256" key="1">
    <source>
        <dbReference type="SAM" id="Coils"/>
    </source>
</evidence>
<keyword evidence="5" id="KW-1185">Reference proteome</keyword>
<name>A0A7M5UN16_9CNID</name>
<sequence>MLCVEVTFRQSYTYIIIVLFKVNLFYFSAKNTKMKVEKRFNRFYCEKSPKAACSTGCSTNQTTDFVVNKEQQVREEMEARMNEMKEKHEREMNELRESIKEHQEENEDQNQDEDDMLLEEGNELENSPPTEELTREAFDLYRVTHPGPASNNAYQKWKSLGGEDAPWFVWHVGKRGRGRARGRGGRGGRARGRGGRGVSVLSRIGRSDRGRGNVGRADRGGSIGKKVWDRDFGGRVVFNFQVEKGGVGINHL</sequence>
<accession>A0A7M5UN16</accession>
<keyword evidence="3" id="KW-0472">Membrane</keyword>
<protein>
    <submittedName>
        <fullName evidence="4">Uncharacterized protein</fullName>
    </submittedName>
</protein>
<evidence type="ECO:0000256" key="3">
    <source>
        <dbReference type="SAM" id="Phobius"/>
    </source>
</evidence>
<dbReference type="OrthoDB" id="10629206at2759"/>
<dbReference type="AlphaFoldDB" id="A0A7M5UN16"/>
<evidence type="ECO:0000313" key="4">
    <source>
        <dbReference type="EnsemblMetazoa" id="CLYHEMP001804.2"/>
    </source>
</evidence>
<evidence type="ECO:0000256" key="2">
    <source>
        <dbReference type="SAM" id="MobiDB-lite"/>
    </source>
</evidence>
<organism evidence="4 5">
    <name type="scientific">Clytia hemisphaerica</name>
    <dbReference type="NCBI Taxonomy" id="252671"/>
    <lineage>
        <taxon>Eukaryota</taxon>
        <taxon>Metazoa</taxon>
        <taxon>Cnidaria</taxon>
        <taxon>Hydrozoa</taxon>
        <taxon>Hydroidolina</taxon>
        <taxon>Leptothecata</taxon>
        <taxon>Obeliida</taxon>
        <taxon>Clytiidae</taxon>
        <taxon>Clytia</taxon>
    </lineage>
</organism>
<keyword evidence="3" id="KW-0812">Transmembrane</keyword>
<dbReference type="EnsemblMetazoa" id="CLYHEMT001804.2">
    <property type="protein sequence ID" value="CLYHEMP001804.2"/>
    <property type="gene ID" value="CLYHEMG001804"/>
</dbReference>
<keyword evidence="1" id="KW-0175">Coiled coil</keyword>
<dbReference type="EnsemblMetazoa" id="CLYHEMT001804.1">
    <property type="protein sequence ID" value="CLYHEMP001804.1"/>
    <property type="gene ID" value="CLYHEMG001804"/>
</dbReference>
<keyword evidence="3" id="KW-1133">Transmembrane helix</keyword>
<feature type="region of interest" description="Disordered" evidence="2">
    <location>
        <begin position="176"/>
        <end position="198"/>
    </location>
</feature>
<proteinExistence type="predicted"/>